<dbReference type="EMBL" id="JBEAFC010000014">
    <property type="protein sequence ID" value="KAL1533478.1"/>
    <property type="molecule type" value="Genomic_DNA"/>
</dbReference>
<dbReference type="AlphaFoldDB" id="A0ABD1FRY9"/>
<comment type="caution">
    <text evidence="2">The sequence shown here is derived from an EMBL/GenBank/DDBJ whole genome shotgun (WGS) entry which is preliminary data.</text>
</comment>
<dbReference type="PANTHER" id="PTHR31871">
    <property type="entry name" value="OS02G0137100 PROTEIN"/>
    <property type="match status" value="1"/>
</dbReference>
<organism evidence="2 3">
    <name type="scientific">Salvia divinorum</name>
    <name type="common">Maria pastora</name>
    <name type="synonym">Diviner's sage</name>
    <dbReference type="NCBI Taxonomy" id="28513"/>
    <lineage>
        <taxon>Eukaryota</taxon>
        <taxon>Viridiplantae</taxon>
        <taxon>Streptophyta</taxon>
        <taxon>Embryophyta</taxon>
        <taxon>Tracheophyta</taxon>
        <taxon>Spermatophyta</taxon>
        <taxon>Magnoliopsida</taxon>
        <taxon>eudicotyledons</taxon>
        <taxon>Gunneridae</taxon>
        <taxon>Pentapetalae</taxon>
        <taxon>asterids</taxon>
        <taxon>lamiids</taxon>
        <taxon>Lamiales</taxon>
        <taxon>Lamiaceae</taxon>
        <taxon>Nepetoideae</taxon>
        <taxon>Mentheae</taxon>
        <taxon>Salviinae</taxon>
        <taxon>Salvia</taxon>
        <taxon>Salvia subgen. Calosphace</taxon>
    </lineage>
</organism>
<feature type="compositionally biased region" description="Polar residues" evidence="1">
    <location>
        <begin position="201"/>
        <end position="215"/>
    </location>
</feature>
<feature type="region of interest" description="Disordered" evidence="1">
    <location>
        <begin position="95"/>
        <end position="122"/>
    </location>
</feature>
<dbReference type="NCBIfam" id="TIGR01589">
    <property type="entry name" value="A_thal_3526"/>
    <property type="match status" value="1"/>
</dbReference>
<protein>
    <submittedName>
        <fullName evidence="2">Uncharacterized protein</fullName>
    </submittedName>
</protein>
<dbReference type="InterPro" id="IPR006476">
    <property type="entry name" value="CHP01589_pln"/>
</dbReference>
<dbReference type="PANTHER" id="PTHR31871:SF1">
    <property type="entry name" value="HISTIDINE-TRNA LIGASE"/>
    <property type="match status" value="1"/>
</dbReference>
<keyword evidence="3" id="KW-1185">Reference proteome</keyword>
<feature type="compositionally biased region" description="Basic and acidic residues" evidence="1">
    <location>
        <begin position="220"/>
        <end position="235"/>
    </location>
</feature>
<reference evidence="2 3" key="1">
    <citation type="submission" date="2024-06" db="EMBL/GenBank/DDBJ databases">
        <title>A chromosome level genome sequence of Diviner's sage (Salvia divinorum).</title>
        <authorList>
            <person name="Ford S.A."/>
            <person name="Ro D.-K."/>
            <person name="Ness R.W."/>
            <person name="Phillips M.A."/>
        </authorList>
    </citation>
    <scope>NUCLEOTIDE SEQUENCE [LARGE SCALE GENOMIC DNA]</scope>
    <source>
        <strain evidence="2">SAF-2024a</strain>
        <tissue evidence="2">Leaf</tissue>
    </source>
</reference>
<sequence>MSNDQVRNALLVKVLLVQNLIERCIQLYMNEREIVDYLLHNANIEPDFTKIVWQRLEKESPKFFNAYHLRMVLRAHIRRYNELFEKQVELVRRTRRSLPSSSNGSQMHSMHDDSGNQAQKPAENMHQAVDGVPALQPSSVKPENMLLTQSSTGQGMNDVMTESNSEGAFVFGAENNLIGEGYVSPFTSTGNLVLDRETSDKNSQQVPRPQLSSRNHNQRKPCEPRVRPMEHRTSHCGDQATFRTSQLRAAERRSHPAARRGPLCLRDRA</sequence>
<gene>
    <name evidence="2" type="ORF">AAHA92_33357</name>
</gene>
<evidence type="ECO:0000313" key="3">
    <source>
        <dbReference type="Proteomes" id="UP001567538"/>
    </source>
</evidence>
<feature type="compositionally biased region" description="Polar residues" evidence="1">
    <location>
        <begin position="97"/>
        <end position="108"/>
    </location>
</feature>
<name>A0ABD1FRY9_SALDI</name>
<evidence type="ECO:0000313" key="2">
    <source>
        <dbReference type="EMBL" id="KAL1533478.1"/>
    </source>
</evidence>
<evidence type="ECO:0000256" key="1">
    <source>
        <dbReference type="SAM" id="MobiDB-lite"/>
    </source>
</evidence>
<dbReference type="Proteomes" id="UP001567538">
    <property type="component" value="Unassembled WGS sequence"/>
</dbReference>
<dbReference type="Pfam" id="PF09713">
    <property type="entry name" value="A_thal_3526"/>
    <property type="match status" value="1"/>
</dbReference>
<feature type="region of interest" description="Disordered" evidence="1">
    <location>
        <begin position="197"/>
        <end position="269"/>
    </location>
</feature>
<accession>A0ABD1FRY9</accession>
<proteinExistence type="predicted"/>